<organism evidence="1 2">
    <name type="scientific">Komagataeibacter europaeus</name>
    <name type="common">Gluconacetobacter europaeus</name>
    <dbReference type="NCBI Taxonomy" id="33995"/>
    <lineage>
        <taxon>Bacteria</taxon>
        <taxon>Pseudomonadati</taxon>
        <taxon>Pseudomonadota</taxon>
        <taxon>Alphaproteobacteria</taxon>
        <taxon>Acetobacterales</taxon>
        <taxon>Acetobacteraceae</taxon>
        <taxon>Komagataeibacter</taxon>
    </lineage>
</organism>
<evidence type="ECO:0000313" key="2">
    <source>
        <dbReference type="Proteomes" id="UP000037566"/>
    </source>
</evidence>
<reference evidence="1" key="1">
    <citation type="submission" date="2015-08" db="EMBL/GenBank/DDBJ databases">
        <title>Draft genome sequence of Komagataeibacter europaeus CECT 8546 a cellulose producer strain from vinegar produced by the traditional method.</title>
        <authorList>
            <person name="Poehlein A."/>
            <person name="Valera M.J."/>
            <person name="Haack F.S."/>
            <person name="Mas A."/>
            <person name="Daniel R."/>
            <person name="Streit W.R."/>
            <person name="Mateo E."/>
        </authorList>
    </citation>
    <scope>NUCLEOTIDE SEQUENCE [LARGE SCALE GENOMIC DNA]</scope>
    <source>
        <strain evidence="1">CECT 8546</strain>
    </source>
</reference>
<protein>
    <submittedName>
        <fullName evidence="1">CDP-glycerol:poly(Glycerophosphate) glycerophosphotransferase</fullName>
    </submittedName>
</protein>
<dbReference type="GO" id="GO:0016740">
    <property type="term" value="F:transferase activity"/>
    <property type="evidence" value="ECO:0007669"/>
    <property type="project" value="UniProtKB-KW"/>
</dbReference>
<dbReference type="OrthoDB" id="8437129at2"/>
<accession>A0A0M0ELJ1</accession>
<dbReference type="STRING" id="33995.KOEU_01120"/>
<gene>
    <name evidence="1" type="ORF">KOEU_01120</name>
</gene>
<dbReference type="Proteomes" id="UP000037566">
    <property type="component" value="Unassembled WGS sequence"/>
</dbReference>
<comment type="caution">
    <text evidence="1">The sequence shown here is derived from an EMBL/GenBank/DDBJ whole genome shotgun (WGS) entry which is preliminary data.</text>
</comment>
<name>A0A0M0ELJ1_KOMEU</name>
<dbReference type="Gene3D" id="3.40.50.12580">
    <property type="match status" value="1"/>
</dbReference>
<evidence type="ECO:0000313" key="1">
    <source>
        <dbReference type="EMBL" id="KON66145.1"/>
    </source>
</evidence>
<sequence length="377" mass="43592">MSHILFPYIAQPHQEFHSLPIALEMARLYPEIKVHVASLTSERDSRIRLLSRFYPDASVSFDILRLPPWLRNHIRRHGPTPLSKIATLFLNRNYFNRFQAIVVPERTSLFLRKMGVSHPRLIWTRHGAGDRAIGFTHDARKFDYILMAGHKIKDRLETAHALRDGQYMTGIYAKFDMVRRLHANSEPLFSNMRPTILYNPHFSPNLSSWPRFGMAVLKYFAQQEKYNLIFAPHYRLFDTDRAKSRRILAPYAAYPHMIIDPGSDRSVDMTYTLASDLYLGDVSSQVAEFLIKPRPCLFLNAHGIQWRDDPNYANWTLGPVMENVHALTQALDRAFLTHANFLDRQKEYMNDTFGFAAPEDTAAKGAKSIVDFLRVIG</sequence>
<proteinExistence type="predicted"/>
<dbReference type="EMBL" id="LHUQ01000001">
    <property type="protein sequence ID" value="KON66145.1"/>
    <property type="molecule type" value="Genomic_DNA"/>
</dbReference>
<dbReference type="RefSeq" id="WP_019090739.1">
    <property type="nucleotide sequence ID" value="NZ_LHUQ01000001.1"/>
</dbReference>
<dbReference type="AlphaFoldDB" id="A0A0M0ELJ1"/>
<dbReference type="PATRIC" id="fig|33995.3.peg.118"/>
<dbReference type="InterPro" id="IPR043148">
    <property type="entry name" value="TagF_C"/>
</dbReference>
<keyword evidence="2" id="KW-1185">Reference proteome</keyword>